<dbReference type="PANTHER" id="PTHR23011:SF28">
    <property type="entry name" value="CYCLIC NUCLEOTIDE-BINDING DOMAIN CONTAINING PROTEIN"/>
    <property type="match status" value="1"/>
</dbReference>
<dbReference type="GO" id="GO:0080120">
    <property type="term" value="P:CAAX-box protein maturation"/>
    <property type="evidence" value="ECO:0007669"/>
    <property type="project" value="UniProtKB-ARBA"/>
</dbReference>
<dbReference type="SMART" id="SM00100">
    <property type="entry name" value="cNMP"/>
    <property type="match status" value="1"/>
</dbReference>
<keyword evidence="1" id="KW-0812">Transmembrane</keyword>
<proteinExistence type="predicted"/>
<protein>
    <recommendedName>
        <fullName evidence="2">Cyclic nucleotide-binding domain-containing protein</fullName>
    </recommendedName>
</protein>
<dbReference type="PROSITE" id="PS50042">
    <property type="entry name" value="CNMP_BINDING_3"/>
    <property type="match status" value="1"/>
</dbReference>
<keyword evidence="3" id="KW-0614">Plasmid</keyword>
<dbReference type="OrthoDB" id="3525895at2"/>
<keyword evidence="1" id="KW-0472">Membrane</keyword>
<sequence>MDAVGGAPSDARHLDIDERLRSASLLNGFSDENIRQLAAIMDGPRKIPQGQLLFEEGDPGDALFFILSGSFEVLKREEGSDVRHRLALLTAGQSIGEVSLLDSGPRSGAVRAAEDSEVMAVPLARLREHPDRQLGVDGRLKINLAYELAARLRRTNEVTVQTLRRQLNEAENRVEMSKFIFRLLVGLCFYMFALGVTTALSKVVPDTSLISLPILTAFAFGVYRTVKTSPWPPSAYGFTLKNWRRNALEGVVLSIPIALLIVALKWVGVTMIPSLQGQPVFDLARSTGLSLGEILLYGSAYCAFTPIQETIARGTQASFQLFLTSKYKTVEAIVLSNMLFSATHLHVSIALALAVFPIGLYWGWIFARQGSLVGSSVSHAILGVFGLMVVGIPIY</sequence>
<evidence type="ECO:0000313" key="3">
    <source>
        <dbReference type="EMBL" id="AWB07028.1"/>
    </source>
</evidence>
<dbReference type="Pfam" id="PF02517">
    <property type="entry name" value="Rce1-like"/>
    <property type="match status" value="1"/>
</dbReference>
<feature type="transmembrane region" description="Helical" evidence="1">
    <location>
        <begin position="372"/>
        <end position="394"/>
    </location>
</feature>
<dbReference type="CDD" id="cd00038">
    <property type="entry name" value="CAP_ED"/>
    <property type="match status" value="1"/>
</dbReference>
<dbReference type="Gene3D" id="2.60.120.10">
    <property type="entry name" value="Jelly Rolls"/>
    <property type="match status" value="1"/>
</dbReference>
<dbReference type="KEGG" id="ahu:A6A40_18245"/>
<feature type="transmembrane region" description="Helical" evidence="1">
    <location>
        <begin position="345"/>
        <end position="365"/>
    </location>
</feature>
<evidence type="ECO:0000313" key="4">
    <source>
        <dbReference type="Proteomes" id="UP000077405"/>
    </source>
</evidence>
<reference evidence="3 4" key="1">
    <citation type="submission" date="2018-04" db="EMBL/GenBank/DDBJ databases">
        <title>Complete genome sequence of the nitrogen-fixing bacterium Azospirillum humicireducens type strain SgZ-5.</title>
        <authorList>
            <person name="Yu Z."/>
        </authorList>
    </citation>
    <scope>NUCLEOTIDE SEQUENCE [LARGE SCALE GENOMIC DNA]</scope>
    <source>
        <strain evidence="3 4">SgZ-5</strain>
        <plasmid evidence="3 4">pYZ2</plasmid>
    </source>
</reference>
<keyword evidence="4" id="KW-1185">Reference proteome</keyword>
<gene>
    <name evidence="3" type="ORF">A6A40_18245</name>
</gene>
<dbReference type="GO" id="GO:0004175">
    <property type="term" value="F:endopeptidase activity"/>
    <property type="evidence" value="ECO:0007669"/>
    <property type="project" value="UniProtKB-ARBA"/>
</dbReference>
<dbReference type="InterPro" id="IPR018490">
    <property type="entry name" value="cNMP-bd_dom_sf"/>
</dbReference>
<dbReference type="SUPFAM" id="SSF51206">
    <property type="entry name" value="cAMP-binding domain-like"/>
    <property type="match status" value="1"/>
</dbReference>
<organism evidence="3 4">
    <name type="scientific">Azospirillum humicireducens</name>
    <dbReference type="NCBI Taxonomy" id="1226968"/>
    <lineage>
        <taxon>Bacteria</taxon>
        <taxon>Pseudomonadati</taxon>
        <taxon>Pseudomonadota</taxon>
        <taxon>Alphaproteobacteria</taxon>
        <taxon>Rhodospirillales</taxon>
        <taxon>Azospirillaceae</taxon>
        <taxon>Azospirillum</taxon>
    </lineage>
</organism>
<keyword evidence="1" id="KW-1133">Transmembrane helix</keyword>
<evidence type="ECO:0000259" key="2">
    <source>
        <dbReference type="PROSITE" id="PS50042"/>
    </source>
</evidence>
<dbReference type="InterPro" id="IPR003675">
    <property type="entry name" value="Rce1/LyrA-like_dom"/>
</dbReference>
<dbReference type="EMBL" id="CP028903">
    <property type="protein sequence ID" value="AWB07028.1"/>
    <property type="molecule type" value="Genomic_DNA"/>
</dbReference>
<feature type="domain" description="Cyclic nucleotide-binding" evidence="2">
    <location>
        <begin position="25"/>
        <end position="128"/>
    </location>
</feature>
<dbReference type="AlphaFoldDB" id="A0A2R4VRF4"/>
<accession>A0A2R4VRF4</accession>
<dbReference type="InterPro" id="IPR014710">
    <property type="entry name" value="RmlC-like_jellyroll"/>
</dbReference>
<name>A0A2R4VRF4_9PROT</name>
<dbReference type="Pfam" id="PF00027">
    <property type="entry name" value="cNMP_binding"/>
    <property type="match status" value="1"/>
</dbReference>
<feature type="transmembrane region" description="Helical" evidence="1">
    <location>
        <begin position="179"/>
        <end position="201"/>
    </location>
</feature>
<evidence type="ECO:0000256" key="1">
    <source>
        <dbReference type="SAM" id="Phobius"/>
    </source>
</evidence>
<feature type="transmembrane region" description="Helical" evidence="1">
    <location>
        <begin position="247"/>
        <end position="267"/>
    </location>
</feature>
<dbReference type="PANTHER" id="PTHR23011">
    <property type="entry name" value="CYCLIC NUCLEOTIDE-BINDING DOMAIN CONTAINING PROTEIN"/>
    <property type="match status" value="1"/>
</dbReference>
<feature type="transmembrane region" description="Helical" evidence="1">
    <location>
        <begin position="207"/>
        <end position="226"/>
    </location>
</feature>
<dbReference type="RefSeq" id="WP_108547326.1">
    <property type="nucleotide sequence ID" value="NZ_CP028903.1"/>
</dbReference>
<dbReference type="InterPro" id="IPR000595">
    <property type="entry name" value="cNMP-bd_dom"/>
</dbReference>
<dbReference type="Proteomes" id="UP000077405">
    <property type="component" value="Plasmid pYZ2"/>
</dbReference>
<geneLocation type="plasmid" evidence="3 4">
    <name>pYZ2</name>
</geneLocation>